<evidence type="ECO:0000313" key="1">
    <source>
        <dbReference type="EMBL" id="OOK67578.1"/>
    </source>
</evidence>
<reference evidence="1 2" key="1">
    <citation type="submission" date="2017-02" db="EMBL/GenBank/DDBJ databases">
        <title>Complete genome sequences of Mycobacterium kansasii strains isolated from rhesus macaques.</title>
        <authorList>
            <person name="Panda A."/>
            <person name="Nagaraj S."/>
            <person name="Zhao X."/>
            <person name="Tettelin H."/>
            <person name="Detolla L.J."/>
        </authorList>
    </citation>
    <scope>NUCLEOTIDE SEQUENCE [LARGE SCALE GENOMIC DNA]</scope>
    <source>
        <strain evidence="1 2">11-3813</strain>
    </source>
</reference>
<proteinExistence type="predicted"/>
<name>A0A1V3WLD0_MYCKA</name>
<accession>A0A1V3WLD0</accession>
<dbReference type="EMBL" id="MVBM01000008">
    <property type="protein sequence ID" value="OOK67578.1"/>
    <property type="molecule type" value="Genomic_DNA"/>
</dbReference>
<sequence>MCPCRVVPAGPFTLGDRQPPCHVAKLLVDGGDQQRGLSDIRIGHEDYRVTSAVTWCASGLPSPAV</sequence>
<dbReference type="AlphaFoldDB" id="A0A1V3WLD0"/>
<evidence type="ECO:0000313" key="2">
    <source>
        <dbReference type="Proteomes" id="UP000189229"/>
    </source>
</evidence>
<organism evidence="1 2">
    <name type="scientific">Mycobacterium kansasii</name>
    <dbReference type="NCBI Taxonomy" id="1768"/>
    <lineage>
        <taxon>Bacteria</taxon>
        <taxon>Bacillati</taxon>
        <taxon>Actinomycetota</taxon>
        <taxon>Actinomycetes</taxon>
        <taxon>Mycobacteriales</taxon>
        <taxon>Mycobacteriaceae</taxon>
        <taxon>Mycobacterium</taxon>
    </lineage>
</organism>
<dbReference type="Proteomes" id="UP000189229">
    <property type="component" value="Unassembled WGS sequence"/>
</dbReference>
<comment type="caution">
    <text evidence="1">The sequence shown here is derived from an EMBL/GenBank/DDBJ whole genome shotgun (WGS) entry which is preliminary data.</text>
</comment>
<protein>
    <submittedName>
        <fullName evidence="1">Uncharacterized protein</fullName>
    </submittedName>
</protein>
<gene>
    <name evidence="1" type="ORF">BZL30_7573</name>
</gene>